<dbReference type="PANTHER" id="PTHR43024">
    <property type="entry name" value="UDP-N-ACETYLMURAMOYL-TRIPEPTIDE--D-ALANYL-D-ALANINE LIGASE"/>
    <property type="match status" value="1"/>
</dbReference>
<protein>
    <recommendedName>
        <fullName evidence="10 11">UDP-N-acetylmuramoyl-tripeptide--D-alanyl-D-alanine ligase</fullName>
        <ecNumber evidence="10 11">6.3.2.10</ecNumber>
    </recommendedName>
    <alternativeName>
        <fullName evidence="10">D-alanyl-D-alanine-adding enzyme</fullName>
    </alternativeName>
</protein>
<comment type="catalytic activity">
    <reaction evidence="10 11">
        <text>D-alanyl-D-alanine + UDP-N-acetyl-alpha-D-muramoyl-L-alanyl-gamma-D-glutamyl-meso-2,6-diaminopimelate + ATP = UDP-N-acetyl-alpha-D-muramoyl-L-alanyl-gamma-D-glutamyl-meso-2,6-diaminopimeloyl-D-alanyl-D-alanine + ADP + phosphate + H(+)</text>
        <dbReference type="Rhea" id="RHEA:28374"/>
        <dbReference type="ChEBI" id="CHEBI:15378"/>
        <dbReference type="ChEBI" id="CHEBI:30616"/>
        <dbReference type="ChEBI" id="CHEBI:43474"/>
        <dbReference type="ChEBI" id="CHEBI:57822"/>
        <dbReference type="ChEBI" id="CHEBI:61386"/>
        <dbReference type="ChEBI" id="CHEBI:83905"/>
        <dbReference type="ChEBI" id="CHEBI:456216"/>
        <dbReference type="EC" id="6.3.2.10"/>
    </reaction>
</comment>
<dbReference type="Pfam" id="PF02875">
    <property type="entry name" value="Mur_ligase_C"/>
    <property type="match status" value="1"/>
</dbReference>
<dbReference type="SUPFAM" id="SSF63418">
    <property type="entry name" value="MurE/MurF N-terminal domain"/>
    <property type="match status" value="1"/>
</dbReference>
<comment type="similarity">
    <text evidence="10">Belongs to the MurCDEF family. MurF subfamily.</text>
</comment>
<evidence type="ECO:0000256" key="4">
    <source>
        <dbReference type="ARBA" id="ARBA00022741"/>
    </source>
</evidence>
<keyword evidence="9 10" id="KW-0961">Cell wall biogenesis/degradation</keyword>
<dbReference type="InterPro" id="IPR004101">
    <property type="entry name" value="Mur_ligase_C"/>
</dbReference>
<dbReference type="GO" id="GO:0009252">
    <property type="term" value="P:peptidoglycan biosynthetic process"/>
    <property type="evidence" value="ECO:0007669"/>
    <property type="project" value="UniProtKB-UniRule"/>
</dbReference>
<keyword evidence="4 10" id="KW-0547">Nucleotide-binding</keyword>
<evidence type="ECO:0000256" key="1">
    <source>
        <dbReference type="ARBA" id="ARBA00022490"/>
    </source>
</evidence>
<dbReference type="InterPro" id="IPR035911">
    <property type="entry name" value="MurE/MurF_N"/>
</dbReference>
<dbReference type="Pfam" id="PF08245">
    <property type="entry name" value="Mur_ligase_M"/>
    <property type="match status" value="1"/>
</dbReference>
<dbReference type="Proteomes" id="UP001141619">
    <property type="component" value="Unassembled WGS sequence"/>
</dbReference>
<evidence type="ECO:0000259" key="12">
    <source>
        <dbReference type="Pfam" id="PF01225"/>
    </source>
</evidence>
<dbReference type="EC" id="6.3.2.10" evidence="10 11"/>
<dbReference type="GO" id="GO:0071555">
    <property type="term" value="P:cell wall organization"/>
    <property type="evidence" value="ECO:0007669"/>
    <property type="project" value="UniProtKB-KW"/>
</dbReference>
<dbReference type="InterPro" id="IPR000713">
    <property type="entry name" value="Mur_ligase_N"/>
</dbReference>
<feature type="binding site" evidence="10">
    <location>
        <begin position="112"/>
        <end position="118"/>
    </location>
    <ligand>
        <name>ATP</name>
        <dbReference type="ChEBI" id="CHEBI:30616"/>
    </ligand>
</feature>
<evidence type="ECO:0000256" key="7">
    <source>
        <dbReference type="ARBA" id="ARBA00022984"/>
    </source>
</evidence>
<dbReference type="InterPro" id="IPR013221">
    <property type="entry name" value="Mur_ligase_cen"/>
</dbReference>
<feature type="domain" description="Mur ligase N-terminal catalytic" evidence="12">
    <location>
        <begin position="31"/>
        <end position="77"/>
    </location>
</feature>
<dbReference type="SUPFAM" id="SSF53244">
    <property type="entry name" value="MurD-like peptide ligases, peptide-binding domain"/>
    <property type="match status" value="1"/>
</dbReference>
<dbReference type="Pfam" id="PF01225">
    <property type="entry name" value="Mur_ligase"/>
    <property type="match status" value="1"/>
</dbReference>
<comment type="pathway">
    <text evidence="10 11">Cell wall biogenesis; peptidoglycan biosynthesis.</text>
</comment>
<dbReference type="RefSeq" id="WP_274944787.1">
    <property type="nucleotide sequence ID" value="NZ_JANWOI010000005.1"/>
</dbReference>
<dbReference type="EMBL" id="JANWOI010000005">
    <property type="protein sequence ID" value="MDA5195074.1"/>
    <property type="molecule type" value="Genomic_DNA"/>
</dbReference>
<dbReference type="InterPro" id="IPR036615">
    <property type="entry name" value="Mur_ligase_C_dom_sf"/>
</dbReference>
<evidence type="ECO:0000256" key="3">
    <source>
        <dbReference type="ARBA" id="ARBA00022618"/>
    </source>
</evidence>
<evidence type="ECO:0000256" key="8">
    <source>
        <dbReference type="ARBA" id="ARBA00023306"/>
    </source>
</evidence>
<dbReference type="GO" id="GO:0008360">
    <property type="term" value="P:regulation of cell shape"/>
    <property type="evidence" value="ECO:0007669"/>
    <property type="project" value="UniProtKB-KW"/>
</dbReference>
<sequence>MTDATRPLWTAAEAAAATSGRLEGGADWTASGISIDTRTLEPGDLFIALSGEKADGHEFVATAFQKGAAAALVDRPMPGGPCLVVDDVRSALIALGQAARNRTSARILAVTGSVGKTSAKEALRLALGRGQATHASVGSFNNDLGVPISLARMPADSEFAVLELGMNHSGELLDLSRQVRPHVALITNVEQAHSAYFPSVEAIADAKAEVFAGLNGEAIAVLNLDSPHFARLRAAAVGAGAKRILTFGMSEAADAHPLKTALHEDCSCITAMIGSERITYKVGAPGRHWVMNSLAVLLTAQAAGADLGLAGLALADMMPVKGRGLRHKVALGAGAIFWVVDESYNANPASMRAALDTLSTLNIDSGDGARNGSRGRRIAVLGDMKELGDAAPKLHAALADSIRAADVDLVITVGELMRHLASALPKTTLLAAVDTAAQAAEKLKGVVRPNDVVMIKGSQSMGMVKVVNTLLALGSKTDAQAANA</sequence>
<dbReference type="SUPFAM" id="SSF53623">
    <property type="entry name" value="MurD-like peptide ligases, catalytic domain"/>
    <property type="match status" value="1"/>
</dbReference>
<dbReference type="Gene3D" id="3.90.190.20">
    <property type="entry name" value="Mur ligase, C-terminal domain"/>
    <property type="match status" value="1"/>
</dbReference>
<evidence type="ECO:0000256" key="11">
    <source>
        <dbReference type="RuleBase" id="RU004136"/>
    </source>
</evidence>
<evidence type="ECO:0000256" key="5">
    <source>
        <dbReference type="ARBA" id="ARBA00022840"/>
    </source>
</evidence>
<keyword evidence="8 10" id="KW-0131">Cell cycle</keyword>
<feature type="domain" description="Mur ligase central" evidence="14">
    <location>
        <begin position="110"/>
        <end position="299"/>
    </location>
</feature>
<dbReference type="GO" id="GO:0047480">
    <property type="term" value="F:UDP-N-acetylmuramoyl-tripeptide-D-alanyl-D-alanine ligase activity"/>
    <property type="evidence" value="ECO:0007669"/>
    <property type="project" value="UniProtKB-UniRule"/>
</dbReference>
<comment type="caution">
    <text evidence="15">The sequence shown here is derived from an EMBL/GenBank/DDBJ whole genome shotgun (WGS) entry which is preliminary data.</text>
</comment>
<keyword evidence="1 10" id="KW-0963">Cytoplasm</keyword>
<evidence type="ECO:0000256" key="10">
    <source>
        <dbReference type="HAMAP-Rule" id="MF_02019"/>
    </source>
</evidence>
<keyword evidence="7 10" id="KW-0573">Peptidoglycan synthesis</keyword>
<evidence type="ECO:0000313" key="15">
    <source>
        <dbReference type="EMBL" id="MDA5195074.1"/>
    </source>
</evidence>
<evidence type="ECO:0000256" key="6">
    <source>
        <dbReference type="ARBA" id="ARBA00022960"/>
    </source>
</evidence>
<organism evidence="15 16">
    <name type="scientific">Govanella unica</name>
    <dbReference type="NCBI Taxonomy" id="2975056"/>
    <lineage>
        <taxon>Bacteria</taxon>
        <taxon>Pseudomonadati</taxon>
        <taxon>Pseudomonadota</taxon>
        <taxon>Alphaproteobacteria</taxon>
        <taxon>Emcibacterales</taxon>
        <taxon>Govanellaceae</taxon>
        <taxon>Govanella</taxon>
    </lineage>
</organism>
<evidence type="ECO:0000259" key="13">
    <source>
        <dbReference type="Pfam" id="PF02875"/>
    </source>
</evidence>
<evidence type="ECO:0000256" key="9">
    <source>
        <dbReference type="ARBA" id="ARBA00023316"/>
    </source>
</evidence>
<comment type="subcellular location">
    <subcellularLocation>
        <location evidence="10 11">Cytoplasm</location>
    </subcellularLocation>
</comment>
<gene>
    <name evidence="10 15" type="primary">murF</name>
    <name evidence="15" type="ORF">NYP16_14065</name>
</gene>
<dbReference type="InterPro" id="IPR005863">
    <property type="entry name" value="UDP-N-AcMur_synth"/>
</dbReference>
<keyword evidence="16" id="KW-1185">Reference proteome</keyword>
<dbReference type="PANTHER" id="PTHR43024:SF1">
    <property type="entry name" value="UDP-N-ACETYLMURAMOYL-TRIPEPTIDE--D-ALANYL-D-ALANINE LIGASE"/>
    <property type="match status" value="1"/>
</dbReference>
<dbReference type="GO" id="GO:0051301">
    <property type="term" value="P:cell division"/>
    <property type="evidence" value="ECO:0007669"/>
    <property type="project" value="UniProtKB-KW"/>
</dbReference>
<proteinExistence type="inferred from homology"/>
<comment type="function">
    <text evidence="10 11">Involved in cell wall formation. Catalyzes the final step in the synthesis of UDP-N-acetylmuramoyl-pentapeptide, the precursor of murein.</text>
</comment>
<dbReference type="Gene3D" id="3.40.1390.10">
    <property type="entry name" value="MurE/MurF, N-terminal domain"/>
    <property type="match status" value="1"/>
</dbReference>
<dbReference type="InterPro" id="IPR036565">
    <property type="entry name" value="Mur-like_cat_sf"/>
</dbReference>
<reference evidence="15" key="1">
    <citation type="submission" date="2022-08" db="EMBL/GenBank/DDBJ databases">
        <authorList>
            <person name="Vandamme P."/>
            <person name="Hettiarachchi A."/>
            <person name="Peeters C."/>
            <person name="Cnockaert M."/>
            <person name="Carlier A."/>
        </authorList>
    </citation>
    <scope>NUCLEOTIDE SEQUENCE</scope>
    <source>
        <strain evidence="15">LMG 31809</strain>
    </source>
</reference>
<dbReference type="GO" id="GO:0005524">
    <property type="term" value="F:ATP binding"/>
    <property type="evidence" value="ECO:0007669"/>
    <property type="project" value="UniProtKB-UniRule"/>
</dbReference>
<evidence type="ECO:0000313" key="16">
    <source>
        <dbReference type="Proteomes" id="UP001141619"/>
    </source>
</evidence>
<dbReference type="HAMAP" id="MF_02019">
    <property type="entry name" value="MurF"/>
    <property type="match status" value="1"/>
</dbReference>
<keyword evidence="2 10" id="KW-0436">Ligase</keyword>
<dbReference type="InterPro" id="IPR051046">
    <property type="entry name" value="MurCDEF_CellWall_CoF430Synth"/>
</dbReference>
<dbReference type="GO" id="GO:0005737">
    <property type="term" value="C:cytoplasm"/>
    <property type="evidence" value="ECO:0007669"/>
    <property type="project" value="UniProtKB-SubCell"/>
</dbReference>
<feature type="domain" description="Mur ligase C-terminal" evidence="13">
    <location>
        <begin position="339"/>
        <end position="458"/>
    </location>
</feature>
<dbReference type="Gene3D" id="3.40.1190.10">
    <property type="entry name" value="Mur-like, catalytic domain"/>
    <property type="match status" value="1"/>
</dbReference>
<name>A0A9X3U0E6_9PROT</name>
<dbReference type="NCBIfam" id="TIGR01143">
    <property type="entry name" value="murF"/>
    <property type="match status" value="1"/>
</dbReference>
<evidence type="ECO:0000259" key="14">
    <source>
        <dbReference type="Pfam" id="PF08245"/>
    </source>
</evidence>
<keyword evidence="5 10" id="KW-0067">ATP-binding</keyword>
<evidence type="ECO:0000256" key="2">
    <source>
        <dbReference type="ARBA" id="ARBA00022598"/>
    </source>
</evidence>
<reference evidence="15" key="2">
    <citation type="journal article" date="2023" name="Syst. Appl. Microbiol.">
        <title>Govania unica gen. nov., sp. nov., a rare biosphere bacterium that represents a novel family in the class Alphaproteobacteria.</title>
        <authorList>
            <person name="Vandamme P."/>
            <person name="Peeters C."/>
            <person name="Hettiarachchi A."/>
            <person name="Cnockaert M."/>
            <person name="Carlier A."/>
        </authorList>
    </citation>
    <scope>NUCLEOTIDE SEQUENCE</scope>
    <source>
        <strain evidence="15">LMG 31809</strain>
    </source>
</reference>
<accession>A0A9X3U0E6</accession>
<keyword evidence="6 10" id="KW-0133">Cell shape</keyword>
<keyword evidence="3 10" id="KW-0132">Cell division</keyword>
<dbReference type="AlphaFoldDB" id="A0A9X3U0E6"/>